<comment type="caution">
    <text evidence="3">The sequence shown here is derived from an EMBL/GenBank/DDBJ whole genome shotgun (WGS) entry which is preliminary data.</text>
</comment>
<sequence>MTPSPVLRDTSAWKAQVWISFSIAACLCGTGLAWLPVTPLEQAFMVMGYVFCLSAVFVLSKFVRDKAARLDETPMWSLVVWSGFGMAVALTGWGLWQMSVAPAYKAYLMVCWLFLISSAFTLAKMLRDAHDVRRAERMPVPERLSAQQ</sequence>
<keyword evidence="1" id="KW-0812">Transmembrane</keyword>
<evidence type="ECO:0000259" key="2">
    <source>
        <dbReference type="Pfam" id="PF05360"/>
    </source>
</evidence>
<evidence type="ECO:0000256" key="1">
    <source>
        <dbReference type="SAM" id="Phobius"/>
    </source>
</evidence>
<dbReference type="InterPro" id="IPR008024">
    <property type="entry name" value="YiaAB"/>
</dbReference>
<reference evidence="3 4" key="1">
    <citation type="submission" date="2018-12" db="EMBL/GenBank/DDBJ databases">
        <title>The whole draft genome of Aquabacterium sp. SJQ9.</title>
        <authorList>
            <person name="Sun L."/>
            <person name="Gao X."/>
            <person name="Chen W."/>
            <person name="Huang K."/>
        </authorList>
    </citation>
    <scope>NUCLEOTIDE SEQUENCE [LARGE SCALE GENOMIC DNA]</scope>
    <source>
        <strain evidence="3 4">SJQ9</strain>
    </source>
</reference>
<dbReference type="InterPro" id="IPR038972">
    <property type="entry name" value="YiaA-like"/>
</dbReference>
<feature type="transmembrane region" description="Helical" evidence="1">
    <location>
        <begin position="43"/>
        <end position="63"/>
    </location>
</feature>
<dbReference type="Pfam" id="PF05360">
    <property type="entry name" value="YiaAB"/>
    <property type="match status" value="2"/>
</dbReference>
<dbReference type="GO" id="GO:0006974">
    <property type="term" value="P:DNA damage response"/>
    <property type="evidence" value="ECO:0007669"/>
    <property type="project" value="TreeGrafter"/>
</dbReference>
<keyword evidence="4" id="KW-1185">Reference proteome</keyword>
<feature type="transmembrane region" description="Helical" evidence="1">
    <location>
        <begin position="107"/>
        <end position="126"/>
    </location>
</feature>
<gene>
    <name evidence="3" type="ORF">EIP75_15375</name>
</gene>
<organism evidence="3 4">
    <name type="scientific">Aquabacterium soli</name>
    <dbReference type="NCBI Taxonomy" id="2493092"/>
    <lineage>
        <taxon>Bacteria</taxon>
        <taxon>Pseudomonadati</taxon>
        <taxon>Pseudomonadota</taxon>
        <taxon>Betaproteobacteria</taxon>
        <taxon>Burkholderiales</taxon>
        <taxon>Aquabacterium</taxon>
    </lineage>
</organism>
<evidence type="ECO:0000313" key="3">
    <source>
        <dbReference type="EMBL" id="RRS03334.1"/>
    </source>
</evidence>
<proteinExistence type="predicted"/>
<dbReference type="EMBL" id="RSED01000012">
    <property type="protein sequence ID" value="RRS03334.1"/>
    <property type="molecule type" value="Genomic_DNA"/>
</dbReference>
<feature type="domain" description="YiaAB two helix" evidence="2">
    <location>
        <begin position="13"/>
        <end position="65"/>
    </location>
</feature>
<protein>
    <recommendedName>
        <fullName evidence="2">YiaAB two helix domain-containing protein</fullName>
    </recommendedName>
</protein>
<dbReference type="Proteomes" id="UP000269265">
    <property type="component" value="Unassembled WGS sequence"/>
</dbReference>
<keyword evidence="1" id="KW-0472">Membrane</keyword>
<dbReference type="PANTHER" id="PTHR37290:SF1">
    <property type="entry name" value="INNER MEMBRANE PROTEIN YIAA"/>
    <property type="match status" value="1"/>
</dbReference>
<feature type="transmembrane region" description="Helical" evidence="1">
    <location>
        <begin position="75"/>
        <end position="95"/>
    </location>
</feature>
<dbReference type="AlphaFoldDB" id="A0A3R8S7M5"/>
<feature type="transmembrane region" description="Helical" evidence="1">
    <location>
        <begin position="17"/>
        <end position="37"/>
    </location>
</feature>
<dbReference type="RefSeq" id="WP_125244163.1">
    <property type="nucleotide sequence ID" value="NZ_RSED01000012.1"/>
</dbReference>
<dbReference type="PANTHER" id="PTHR37290">
    <property type="entry name" value="INNER MEMBRANE PROTEIN YIAA-RELATED"/>
    <property type="match status" value="1"/>
</dbReference>
<dbReference type="GO" id="GO:0005886">
    <property type="term" value="C:plasma membrane"/>
    <property type="evidence" value="ECO:0007669"/>
    <property type="project" value="TreeGrafter"/>
</dbReference>
<feature type="domain" description="YiaAB two helix" evidence="2">
    <location>
        <begin position="76"/>
        <end position="128"/>
    </location>
</feature>
<dbReference type="OrthoDB" id="8775489at2"/>
<name>A0A3R8S7M5_9BURK</name>
<evidence type="ECO:0000313" key="4">
    <source>
        <dbReference type="Proteomes" id="UP000269265"/>
    </source>
</evidence>
<keyword evidence="1" id="KW-1133">Transmembrane helix</keyword>
<accession>A0A3R8S7M5</accession>